<sequence length="56" mass="6200">MKDRLIVAMTLLSAYSILHSHVVDNAANIAGYAELEKESRLETAQHPCRNSPIAYS</sequence>
<dbReference type="Proteomes" id="UP000192140">
    <property type="component" value="Unassembled WGS sequence"/>
</dbReference>
<gene>
    <name evidence="1" type="ORF">AGR7A_pAt20328</name>
</gene>
<proteinExistence type="predicted"/>
<evidence type="ECO:0000313" key="1">
    <source>
        <dbReference type="EMBL" id="CVI63681.1"/>
    </source>
</evidence>
<name>A0A1S7UAT5_9HYPH</name>
<dbReference type="AlphaFoldDB" id="A0A1S7UAT5"/>
<dbReference type="EMBL" id="FCNP01000049">
    <property type="protein sequence ID" value="CVI63681.1"/>
    <property type="molecule type" value="Genomic_DNA"/>
</dbReference>
<accession>A0A1S7UAT5</accession>
<keyword evidence="2" id="KW-1185">Reference proteome</keyword>
<protein>
    <submittedName>
        <fullName evidence="1">Uncharacterized protein</fullName>
    </submittedName>
</protein>
<evidence type="ECO:0000313" key="2">
    <source>
        <dbReference type="Proteomes" id="UP000192140"/>
    </source>
</evidence>
<organism evidence="1 2">
    <name type="scientific">Agrobacterium deltaense NCPPB 1641</name>
    <dbReference type="NCBI Taxonomy" id="1183425"/>
    <lineage>
        <taxon>Bacteria</taxon>
        <taxon>Pseudomonadati</taxon>
        <taxon>Pseudomonadota</taxon>
        <taxon>Alphaproteobacteria</taxon>
        <taxon>Hyphomicrobiales</taxon>
        <taxon>Rhizobiaceae</taxon>
        <taxon>Rhizobium/Agrobacterium group</taxon>
        <taxon>Agrobacterium</taxon>
    </lineage>
</organism>
<reference evidence="1" key="1">
    <citation type="submission" date="2016-01" db="EMBL/GenBank/DDBJ databases">
        <authorList>
            <person name="Regsiter A."/>
            <person name="william w."/>
        </authorList>
    </citation>
    <scope>NUCLEOTIDE SEQUENCE</scope>
    <source>
        <strain evidence="1">NCPPB 1641</strain>
    </source>
</reference>
<comment type="caution">
    <text evidence="1">The sequence shown here is derived from an EMBL/GenBank/DDBJ whole genome shotgun (WGS) entry which is preliminary data.</text>
</comment>